<protein>
    <submittedName>
        <fullName evidence="1">Uncharacterized protein</fullName>
    </submittedName>
</protein>
<dbReference type="RefSeq" id="WP_083606629.1">
    <property type="nucleotide sequence ID" value="NZ_LVWI01000001.1"/>
</dbReference>
<organism evidence="1 2">
    <name type="scientific">Paenibacillus helianthi</name>
    <dbReference type="NCBI Taxonomy" id="1349432"/>
    <lineage>
        <taxon>Bacteria</taxon>
        <taxon>Bacillati</taxon>
        <taxon>Bacillota</taxon>
        <taxon>Bacilli</taxon>
        <taxon>Bacillales</taxon>
        <taxon>Paenibacillaceae</taxon>
        <taxon>Paenibacillus</taxon>
    </lineage>
</organism>
<gene>
    <name evidence="1" type="ORF">A3844_01360</name>
</gene>
<comment type="caution">
    <text evidence="1">The sequence shown here is derived from an EMBL/GenBank/DDBJ whole genome shotgun (WGS) entry which is preliminary data.</text>
</comment>
<evidence type="ECO:0000313" key="1">
    <source>
        <dbReference type="EMBL" id="OKP91794.1"/>
    </source>
</evidence>
<dbReference type="EMBL" id="LVWI01000001">
    <property type="protein sequence ID" value="OKP91794.1"/>
    <property type="molecule type" value="Genomic_DNA"/>
</dbReference>
<sequence>MNGELHQMLLITALGNGNLISGADASNTELEHTEYIEVRFIEEGGGKAWSWPEWLAELKNNGCRRLMLNGMPSATSWSTGILQSNGMPNGVTSLGTTGESLWKADWHMDQYGSRTKWKVTYTEQKLYDGQKGDREFLPLSVLSEKLDVALRQIGDLAYTIEESFWSDHFFEPAKSVLNGTGTAAQLSFHLPDIYKDQARTLLNAVYKAWVFGGMGSWNDSPPYSAYQHDREQEFNTISARLYETLVQCARGAVNSVVLL</sequence>
<dbReference type="Proteomes" id="UP000186058">
    <property type="component" value="Unassembled WGS sequence"/>
</dbReference>
<keyword evidence="2" id="KW-1185">Reference proteome</keyword>
<evidence type="ECO:0000313" key="2">
    <source>
        <dbReference type="Proteomes" id="UP000186058"/>
    </source>
</evidence>
<proteinExistence type="predicted"/>
<accession>A0ABX3EUF5</accession>
<name>A0ABX3EUF5_9BACL</name>
<reference evidence="1 2" key="1">
    <citation type="submission" date="2016-03" db="EMBL/GenBank/DDBJ databases">
        <authorList>
            <person name="Sant'Anna F.H."/>
            <person name="Ambrosini A."/>
            <person name="Souza R."/>
            <person name="Bach E."/>
            <person name="Fernandes G."/>
            <person name="Balsanelli E."/>
            <person name="Baura V.A."/>
            <person name="Souza E.M."/>
            <person name="Passaglia L."/>
        </authorList>
    </citation>
    <scope>NUCLEOTIDE SEQUENCE [LARGE SCALE GENOMIC DNA]</scope>
    <source>
        <strain evidence="1 2">P26E</strain>
    </source>
</reference>